<reference evidence="1 2" key="1">
    <citation type="journal article" date="2019" name="Nat. Microbiol.">
        <title>Mediterranean grassland soil C-N compound turnover is dependent on rainfall and depth, and is mediated by genomically divergent microorganisms.</title>
        <authorList>
            <person name="Diamond S."/>
            <person name="Andeer P.F."/>
            <person name="Li Z."/>
            <person name="Crits-Christoph A."/>
            <person name="Burstein D."/>
            <person name="Anantharaman K."/>
            <person name="Lane K.R."/>
            <person name="Thomas B.C."/>
            <person name="Pan C."/>
            <person name="Northen T.R."/>
            <person name="Banfield J.F."/>
        </authorList>
    </citation>
    <scope>NUCLEOTIDE SEQUENCE [LARGE SCALE GENOMIC DNA]</scope>
    <source>
        <strain evidence="1">NP_6</strain>
    </source>
</reference>
<gene>
    <name evidence="1" type="ORF">E6H03_08355</name>
</gene>
<evidence type="ECO:0000313" key="1">
    <source>
        <dbReference type="EMBL" id="TMI80468.1"/>
    </source>
</evidence>
<organism evidence="1 2">
    <name type="scientific">Candidatus Segetimicrobium genomatis</name>
    <dbReference type="NCBI Taxonomy" id="2569760"/>
    <lineage>
        <taxon>Bacteria</taxon>
        <taxon>Bacillati</taxon>
        <taxon>Candidatus Sysuimicrobiota</taxon>
        <taxon>Candidatus Sysuimicrobiia</taxon>
        <taxon>Candidatus Sysuimicrobiales</taxon>
        <taxon>Candidatus Segetimicrobiaceae</taxon>
        <taxon>Candidatus Segetimicrobium</taxon>
    </lineage>
</organism>
<proteinExistence type="predicted"/>
<dbReference type="Pfam" id="PF09969">
    <property type="entry name" value="DUF2203"/>
    <property type="match status" value="1"/>
</dbReference>
<dbReference type="PIRSF" id="PIRSF016498">
    <property type="entry name" value="UCP016498"/>
    <property type="match status" value="1"/>
</dbReference>
<protein>
    <submittedName>
        <fullName evidence="1">DUF2203 family protein</fullName>
    </submittedName>
</protein>
<dbReference type="EMBL" id="VBAN01000258">
    <property type="protein sequence ID" value="TMI80468.1"/>
    <property type="molecule type" value="Genomic_DNA"/>
</dbReference>
<feature type="non-terminal residue" evidence="1">
    <location>
        <position position="116"/>
    </location>
</feature>
<evidence type="ECO:0000313" key="2">
    <source>
        <dbReference type="Proteomes" id="UP000318093"/>
    </source>
</evidence>
<dbReference type="AlphaFoldDB" id="A0A537JA76"/>
<name>A0A537JA76_9BACT</name>
<sequence>MAIRHFTLDEAEGLLSRLTELMDTLRRVRDDAIVKKAQMDLLWKRLEGGDAVLSELGDEQHRLDGLTTRLVSIASDIEATGCILRDLDLGLIDFPFRARGGSTVYLCWKLGEPAIR</sequence>
<comment type="caution">
    <text evidence="1">The sequence shown here is derived from an EMBL/GenBank/DDBJ whole genome shotgun (WGS) entry which is preliminary data.</text>
</comment>
<accession>A0A537JA76</accession>
<dbReference type="InterPro" id="IPR018699">
    <property type="entry name" value="DUF2203"/>
</dbReference>
<dbReference type="Proteomes" id="UP000318093">
    <property type="component" value="Unassembled WGS sequence"/>
</dbReference>